<sequence length="422" mass="46484">MATPTWRNVSTGGDGGASRALEGATRTFDRAFGALQDLGDQAVADARFVQERDDRLEQQDFVNQLATNRDERAAEQLLLNKAEGDRAQTRLDDQLLTNEQQRSLRKSAEGRAQYVHGRRVQDDIRNDTNRANLEAAYDGLDAVLANSTPDTLARDLVKYARDSNIADGDLAGFLQQASTLDNALYGLTGSQQAVVDEQTQYDQAQVQQFRERSERQLETVAAGAGISPTVLNLQRDTETSEGLVQQLNKASGGEATEMNRYFVQKFGRVPTKQELGYLAGLASEEDWTPFVSGDIDLDANRLFGDGYEKIIDEYADSIGVGDSDKAQQTRKALEAWYELKDNQASVLQNLGKTQADNIAKLLSTARSNNVQRVAGNNEVEKILATPVQSEAMKLFNKQLAEQTKQASGARPEFKLPGYLTGY</sequence>
<name>A0A3T0IIM2_9CAUD</name>
<protein>
    <submittedName>
        <fullName evidence="1">Uncharacterized protein</fullName>
    </submittedName>
</protein>
<evidence type="ECO:0000313" key="1">
    <source>
        <dbReference type="EMBL" id="AZU99640.1"/>
    </source>
</evidence>
<proteinExistence type="predicted"/>
<evidence type="ECO:0000313" key="2">
    <source>
        <dbReference type="Proteomes" id="UP000290131"/>
    </source>
</evidence>
<accession>A0A3T0IIM2</accession>
<dbReference type="EMBL" id="MK301608">
    <property type="protein sequence ID" value="AZU99640.1"/>
    <property type="molecule type" value="Genomic_DNA"/>
</dbReference>
<organism evidence="1">
    <name type="scientific">Vibrio virus vB_VspP_SBP1</name>
    <dbReference type="NCBI Taxonomy" id="2500581"/>
    <lineage>
        <taxon>Viruses</taxon>
        <taxon>Duplodnaviria</taxon>
        <taxon>Heunggongvirae</taxon>
        <taxon>Uroviricota</taxon>
        <taxon>Caudoviricetes</taxon>
        <taxon>Schitoviridae</taxon>
        <taxon>Electravirus</taxon>
        <taxon>Electravirus Sbp1</taxon>
    </lineage>
</organism>
<gene>
    <name evidence="1" type="ORF">SBP1_gp048</name>
</gene>
<dbReference type="Proteomes" id="UP000290131">
    <property type="component" value="Segment"/>
</dbReference>
<keyword evidence="2" id="KW-1185">Reference proteome</keyword>
<reference evidence="1" key="1">
    <citation type="submission" date="2018-12" db="EMBL/GenBank/DDBJ databases">
        <title>Characterization of a N4-like bacteriophage infecting a coral-derived Vibrio strain.</title>
        <authorList>
            <person name="Huang S."/>
        </authorList>
    </citation>
    <scope>NUCLEOTIDE SEQUENCE [LARGE SCALE GENOMIC DNA]</scope>
</reference>